<dbReference type="EMBL" id="KN558131">
    <property type="protein sequence ID" value="KHJ87277.1"/>
    <property type="molecule type" value="Genomic_DNA"/>
</dbReference>
<feature type="compositionally biased region" description="Basic residues" evidence="1">
    <location>
        <begin position="40"/>
        <end position="50"/>
    </location>
</feature>
<keyword evidence="3" id="KW-1185">Reference proteome</keyword>
<organism evidence="2 3">
    <name type="scientific">Oesophagostomum dentatum</name>
    <name type="common">Nodular worm</name>
    <dbReference type="NCBI Taxonomy" id="61180"/>
    <lineage>
        <taxon>Eukaryota</taxon>
        <taxon>Metazoa</taxon>
        <taxon>Ecdysozoa</taxon>
        <taxon>Nematoda</taxon>
        <taxon>Chromadorea</taxon>
        <taxon>Rhabditida</taxon>
        <taxon>Rhabditina</taxon>
        <taxon>Rhabditomorpha</taxon>
        <taxon>Strongyloidea</taxon>
        <taxon>Strongylidae</taxon>
        <taxon>Oesophagostomum</taxon>
    </lineage>
</organism>
<protein>
    <submittedName>
        <fullName evidence="2">Uncharacterized protein</fullName>
    </submittedName>
</protein>
<sequence length="391" mass="44450">MPRSFEDDVDYWPNCGDCEPWDENSSPNRAPWQTKFDRGMRKRTERRSRSRSPIGRFEMEAPSTSQRSRPSQQLPSAVLTSLREAALPLVEDKIVDLGNFGALLSRYDARGSEYTEFIMERLRACRPNVSEVKRLQESLCNLPVSSDNIVRRLVEIIGEQTNVIIGLCSVVDSVVLNFEALSSKMQRTAAQITKVADAKLPVETNLHESNLTRSWNIRSAPPFKAFNLNKLMRKWRIPGRCRPTDHVSHCVDFLHHYLVEACEPATAVQEYACRVSGGCAKDTSLKDIPEDIVDVLTGCCLDGLLMGAPELCMTAEELSENPTEYWTALGPNNSARRDILQARKEDRAIWIERIRQALGRALLVILLSAKHINYFATIFMYTSRHSTWRKF</sequence>
<feature type="region of interest" description="Disordered" evidence="1">
    <location>
        <begin position="1"/>
        <end position="75"/>
    </location>
</feature>
<evidence type="ECO:0000313" key="3">
    <source>
        <dbReference type="Proteomes" id="UP000053660"/>
    </source>
</evidence>
<feature type="compositionally biased region" description="Low complexity" evidence="1">
    <location>
        <begin position="62"/>
        <end position="75"/>
    </location>
</feature>
<accession>A0A0B1SUR8</accession>
<dbReference type="OrthoDB" id="5883555at2759"/>
<dbReference type="AlphaFoldDB" id="A0A0B1SUR8"/>
<dbReference type="Proteomes" id="UP000053660">
    <property type="component" value="Unassembled WGS sequence"/>
</dbReference>
<name>A0A0B1SUR8_OESDE</name>
<reference evidence="2 3" key="1">
    <citation type="submission" date="2014-03" db="EMBL/GenBank/DDBJ databases">
        <title>Draft genome of the hookworm Oesophagostomum dentatum.</title>
        <authorList>
            <person name="Mitreva M."/>
        </authorList>
    </citation>
    <scope>NUCLEOTIDE SEQUENCE [LARGE SCALE GENOMIC DNA]</scope>
    <source>
        <strain evidence="2 3">OD-Hann</strain>
    </source>
</reference>
<gene>
    <name evidence="2" type="ORF">OESDEN_12952</name>
</gene>
<proteinExistence type="predicted"/>
<evidence type="ECO:0000313" key="2">
    <source>
        <dbReference type="EMBL" id="KHJ87277.1"/>
    </source>
</evidence>
<evidence type="ECO:0000256" key="1">
    <source>
        <dbReference type="SAM" id="MobiDB-lite"/>
    </source>
</evidence>